<evidence type="ECO:0000256" key="1">
    <source>
        <dbReference type="ARBA" id="ARBA00022962"/>
    </source>
</evidence>
<accession>G0ED71</accession>
<dbReference type="HOGENOM" id="CLU_086262_0_0_2"/>
<evidence type="ECO:0000313" key="2">
    <source>
        <dbReference type="EMBL" id="AEM39749.1"/>
    </source>
</evidence>
<dbReference type="RefSeq" id="WP_014027426.1">
    <property type="nucleotide sequence ID" value="NC_015931.1"/>
</dbReference>
<gene>
    <name evidence="2" type="ordered locus">Pyrfu_1896</name>
</gene>
<dbReference type="Pfam" id="PF13230">
    <property type="entry name" value="GATase_4"/>
    <property type="match status" value="1"/>
</dbReference>
<dbReference type="InParanoid" id="G0ED71"/>
<dbReference type="Proteomes" id="UP000001037">
    <property type="component" value="Chromosome"/>
</dbReference>
<organism evidence="2 3">
    <name type="scientific">Pyrolobus fumarii (strain DSM 11204 / 1A)</name>
    <dbReference type="NCBI Taxonomy" id="694429"/>
    <lineage>
        <taxon>Archaea</taxon>
        <taxon>Thermoproteota</taxon>
        <taxon>Thermoprotei</taxon>
        <taxon>Desulfurococcales</taxon>
        <taxon>Pyrodictiaceae</taxon>
        <taxon>Pyrolobus</taxon>
    </lineage>
</organism>
<name>G0ED71_PYRF1</name>
<dbReference type="OrthoDB" id="15387at2157"/>
<dbReference type="PANTHER" id="PTHR42824">
    <property type="entry name" value="GLUTAMINE AMIDOTRANSFERASE"/>
    <property type="match status" value="1"/>
</dbReference>
<keyword evidence="3" id="KW-1185">Reference proteome</keyword>
<reference evidence="2 3" key="1">
    <citation type="journal article" date="2011" name="Stand. Genomic Sci.">
        <title>Complete genome sequence of the hyperthermophilic chemolithoautotroph Pyrolobus fumarii type strain (1A).</title>
        <authorList>
            <person name="Anderson I."/>
            <person name="Goker M."/>
            <person name="Nolan M."/>
            <person name="Lucas S."/>
            <person name="Hammon N."/>
            <person name="Deshpande S."/>
            <person name="Cheng J.F."/>
            <person name="Tapia R."/>
            <person name="Han C."/>
            <person name="Goodwin L."/>
            <person name="Pitluck S."/>
            <person name="Huntemann M."/>
            <person name="Liolios K."/>
            <person name="Ivanova N."/>
            <person name="Pagani I."/>
            <person name="Mavromatis K."/>
            <person name="Ovchinikova G."/>
            <person name="Pati A."/>
            <person name="Chen A."/>
            <person name="Palaniappan K."/>
            <person name="Land M."/>
            <person name="Hauser L."/>
            <person name="Brambilla E.M."/>
            <person name="Huber H."/>
            <person name="Yasawong M."/>
            <person name="Rohde M."/>
            <person name="Spring S."/>
            <person name="Abt B."/>
            <person name="Sikorski J."/>
            <person name="Wirth R."/>
            <person name="Detter J.C."/>
            <person name="Woyke T."/>
            <person name="Bristow J."/>
            <person name="Eisen J.A."/>
            <person name="Markowitz V."/>
            <person name="Hugenholtz P."/>
            <person name="Kyrpides N.C."/>
            <person name="Klenk H.P."/>
            <person name="Lapidus A."/>
        </authorList>
    </citation>
    <scope>NUCLEOTIDE SEQUENCE [LARGE SCALE GENOMIC DNA]</scope>
    <source>
        <strain evidence="3">DSM 11204 / 1A</strain>
    </source>
</reference>
<dbReference type="Gene3D" id="3.60.20.10">
    <property type="entry name" value="Glutamine Phosphoribosylpyrophosphate, subunit 1, domain 1"/>
    <property type="match status" value="1"/>
</dbReference>
<dbReference type="STRING" id="694429.Pyrfu_1896"/>
<proteinExistence type="predicted"/>
<dbReference type="GeneID" id="11138235"/>
<keyword evidence="1" id="KW-0315">Glutamine amidotransferase</keyword>
<evidence type="ECO:0000313" key="3">
    <source>
        <dbReference type="Proteomes" id="UP000001037"/>
    </source>
</evidence>
<dbReference type="InterPro" id="IPR029055">
    <property type="entry name" value="Ntn_hydrolases_N"/>
</dbReference>
<dbReference type="PANTHER" id="PTHR42824:SF1">
    <property type="entry name" value="GLUTAMINE AMIDOTRANSFERASE YAFJ-RELATED"/>
    <property type="match status" value="1"/>
</dbReference>
<dbReference type="InterPro" id="IPR026869">
    <property type="entry name" value="EgtC-like"/>
</dbReference>
<protein>
    <recommendedName>
        <fullName evidence="4">Glutamine amidotransferase type-2 domain-containing protein</fullName>
    </recommendedName>
</protein>
<dbReference type="eggNOG" id="arCOG03639">
    <property type="taxonomic scope" value="Archaea"/>
</dbReference>
<evidence type="ECO:0008006" key="4">
    <source>
        <dbReference type="Google" id="ProtNLM"/>
    </source>
</evidence>
<dbReference type="AlphaFoldDB" id="G0ED71"/>
<dbReference type="KEGG" id="pfm:Pyrfu_1896"/>
<sequence>MCRMLAFWARRENSELLEPLLKAFVDACGNDEFLARVSGGEVRCHCDGWGYAAVFASDGGTQVVHEKFYAPSREEHLGSLAQATRRIISLARDSREVALVLHCRKAGRTEPVGISHAHPYREEITYYDIFFAHNGSFRKDDIALILGLPSQLYTDSALGAKLYARLLESGGEALDALRRLAFYTRTAFNTVALLVERTSGQTTITYSALTCADDPARLDYYEAYISANRDYFIYASSTVAQHPEAQVVEWSRVRGRAGRIGFYERGLHITQVVRCPPI</sequence>
<dbReference type="SUPFAM" id="SSF56235">
    <property type="entry name" value="N-terminal nucleophile aminohydrolases (Ntn hydrolases)"/>
    <property type="match status" value="1"/>
</dbReference>
<dbReference type="EMBL" id="CP002838">
    <property type="protein sequence ID" value="AEM39749.1"/>
    <property type="molecule type" value="Genomic_DNA"/>
</dbReference>